<evidence type="ECO:0000256" key="2">
    <source>
        <dbReference type="ARBA" id="ARBA00023295"/>
    </source>
</evidence>
<reference evidence="4 5" key="1">
    <citation type="submission" date="2019-08" db="EMBL/GenBank/DDBJ databases">
        <title>In-depth cultivation of the pig gut microbiome towards novel bacterial diversity and tailored functional studies.</title>
        <authorList>
            <person name="Wylensek D."/>
            <person name="Hitch T.C.A."/>
            <person name="Clavel T."/>
        </authorList>
    </citation>
    <scope>NUCLEOTIDE SEQUENCE [LARGE SCALE GENOMIC DNA]</scope>
    <source>
        <strain evidence="4 5">Oil+RF-744-GAM-WT-6</strain>
    </source>
</reference>
<dbReference type="GO" id="GO:0005829">
    <property type="term" value="C:cytosol"/>
    <property type="evidence" value="ECO:0007669"/>
    <property type="project" value="TreeGrafter"/>
</dbReference>
<dbReference type="RefSeq" id="WP_154504780.1">
    <property type="nucleotide sequence ID" value="NZ_VUMN01000017.1"/>
</dbReference>
<dbReference type="Pfam" id="PF01156">
    <property type="entry name" value="IU_nuc_hydro"/>
    <property type="match status" value="1"/>
</dbReference>
<dbReference type="GO" id="GO:0008477">
    <property type="term" value="F:purine nucleosidase activity"/>
    <property type="evidence" value="ECO:0007669"/>
    <property type="project" value="TreeGrafter"/>
</dbReference>
<proteinExistence type="predicted"/>
<dbReference type="InterPro" id="IPR023186">
    <property type="entry name" value="IUNH"/>
</dbReference>
<dbReference type="AlphaFoldDB" id="A0A7X2TGK6"/>
<accession>A0A7X2TGK6</accession>
<dbReference type="Gene3D" id="3.90.245.10">
    <property type="entry name" value="Ribonucleoside hydrolase-like"/>
    <property type="match status" value="1"/>
</dbReference>
<gene>
    <name evidence="4" type="ORF">FYJ51_07840</name>
</gene>
<evidence type="ECO:0000313" key="4">
    <source>
        <dbReference type="EMBL" id="MSS58818.1"/>
    </source>
</evidence>
<feature type="domain" description="Inosine/uridine-preferring nucleoside hydrolase" evidence="3">
    <location>
        <begin position="5"/>
        <end position="287"/>
    </location>
</feature>
<keyword evidence="5" id="KW-1185">Reference proteome</keyword>
<keyword evidence="2" id="KW-0326">Glycosidase</keyword>
<organism evidence="4 5">
    <name type="scientific">Stecheria intestinalis</name>
    <dbReference type="NCBI Taxonomy" id="2606630"/>
    <lineage>
        <taxon>Bacteria</taxon>
        <taxon>Bacillati</taxon>
        <taxon>Bacillota</taxon>
        <taxon>Erysipelotrichia</taxon>
        <taxon>Erysipelotrichales</taxon>
        <taxon>Erysipelotrichaceae</taxon>
        <taxon>Stecheria</taxon>
    </lineage>
</organism>
<dbReference type="Proteomes" id="UP000461880">
    <property type="component" value="Unassembled WGS sequence"/>
</dbReference>
<dbReference type="PANTHER" id="PTHR12304">
    <property type="entry name" value="INOSINE-URIDINE PREFERRING NUCLEOSIDE HYDROLASE"/>
    <property type="match status" value="1"/>
</dbReference>
<sequence length="302" mass="33334">MAIPLILDTDPGVDDFFCFAMVCAFREVFDLKAVTAMGGNNTTSVTSKNAQRILNLFHCKVPVSYGADSYLTEPFGEPVVSAHGHNGLGEAEIPDPGLPLDPLRAWDKIHEEAEENEGLQLLTVAPLTNVAMALIRYPDLKRKIFGITMMGGSQLVGNVTPYGEANVTHDVFAAEKVFESGIPITMIGLDITSRCVISLDEFEEMSEGLNPKVRSIMRQLIAFRHGEAMHDAVAAAAMADPCFLKFRNAKARIEMASTLSYGRVWLEDTEEETGFRYAYEVDVPAYRKIFAKMISSLEETIR</sequence>
<dbReference type="GO" id="GO:0006152">
    <property type="term" value="P:purine nucleoside catabolic process"/>
    <property type="evidence" value="ECO:0007669"/>
    <property type="project" value="TreeGrafter"/>
</dbReference>
<evidence type="ECO:0000256" key="1">
    <source>
        <dbReference type="ARBA" id="ARBA00022801"/>
    </source>
</evidence>
<evidence type="ECO:0000313" key="5">
    <source>
        <dbReference type="Proteomes" id="UP000461880"/>
    </source>
</evidence>
<dbReference type="PANTHER" id="PTHR12304:SF4">
    <property type="entry name" value="URIDINE NUCLEOSIDASE"/>
    <property type="match status" value="1"/>
</dbReference>
<name>A0A7X2TGK6_9FIRM</name>
<dbReference type="EMBL" id="VUMN01000017">
    <property type="protein sequence ID" value="MSS58818.1"/>
    <property type="molecule type" value="Genomic_DNA"/>
</dbReference>
<protein>
    <recommendedName>
        <fullName evidence="3">Inosine/uridine-preferring nucleoside hydrolase domain-containing protein</fullName>
    </recommendedName>
</protein>
<evidence type="ECO:0000259" key="3">
    <source>
        <dbReference type="Pfam" id="PF01156"/>
    </source>
</evidence>
<keyword evidence="1" id="KW-0378">Hydrolase</keyword>
<dbReference type="SUPFAM" id="SSF53590">
    <property type="entry name" value="Nucleoside hydrolase"/>
    <property type="match status" value="1"/>
</dbReference>
<dbReference type="InterPro" id="IPR036452">
    <property type="entry name" value="Ribo_hydro-like"/>
</dbReference>
<comment type="caution">
    <text evidence="4">The sequence shown here is derived from an EMBL/GenBank/DDBJ whole genome shotgun (WGS) entry which is preliminary data.</text>
</comment>
<dbReference type="InterPro" id="IPR001910">
    <property type="entry name" value="Inosine/uridine_hydrolase_dom"/>
</dbReference>